<dbReference type="EMBL" id="JXXN02001237">
    <property type="protein sequence ID" value="THD25214.1"/>
    <property type="molecule type" value="Genomic_DNA"/>
</dbReference>
<dbReference type="GO" id="GO:0005096">
    <property type="term" value="F:GTPase activator activity"/>
    <property type="evidence" value="ECO:0007669"/>
    <property type="project" value="UniProtKB-KW"/>
</dbReference>
<dbReference type="AlphaFoldDB" id="A0A4E0RGD2"/>
<dbReference type="PROSITE" id="PS50086">
    <property type="entry name" value="TBC_RABGAP"/>
    <property type="match status" value="1"/>
</dbReference>
<protein>
    <submittedName>
        <fullName evidence="4">Growth hormone regulated TBC protein 1 A</fullName>
    </submittedName>
</protein>
<evidence type="ECO:0000256" key="2">
    <source>
        <dbReference type="ARBA" id="ARBA00043879"/>
    </source>
</evidence>
<dbReference type="GO" id="GO:0031267">
    <property type="term" value="F:small GTPase binding"/>
    <property type="evidence" value="ECO:0007669"/>
    <property type="project" value="TreeGrafter"/>
</dbReference>
<evidence type="ECO:0000313" key="5">
    <source>
        <dbReference type="Proteomes" id="UP000230066"/>
    </source>
</evidence>
<dbReference type="Gene3D" id="1.10.472.80">
    <property type="entry name" value="Ypt/Rab-GAP domain of gyp1p, domain 3"/>
    <property type="match status" value="1"/>
</dbReference>
<dbReference type="SUPFAM" id="SSF47923">
    <property type="entry name" value="Ypt/Rab-GAP domain of gyp1p"/>
    <property type="match status" value="2"/>
</dbReference>
<dbReference type="InterPro" id="IPR050302">
    <property type="entry name" value="Rab_GAP_TBC_domain"/>
</dbReference>
<evidence type="ECO:0000256" key="1">
    <source>
        <dbReference type="ARBA" id="ARBA00022468"/>
    </source>
</evidence>
<feature type="domain" description="Rab-GAP TBC" evidence="3">
    <location>
        <begin position="70"/>
        <end position="266"/>
    </location>
</feature>
<dbReference type="FunFam" id="1.10.8.270:FF:000016">
    <property type="entry name" value="TBC1 domain family member 2A"/>
    <property type="match status" value="1"/>
</dbReference>
<keyword evidence="5" id="KW-1185">Reference proteome</keyword>
<name>A0A4E0RGD2_FASHE</name>
<dbReference type="PANTHER" id="PTHR47219">
    <property type="entry name" value="RAB GTPASE-ACTIVATING PROTEIN 1-LIKE"/>
    <property type="match status" value="1"/>
</dbReference>
<organism evidence="4 5">
    <name type="scientific">Fasciola hepatica</name>
    <name type="common">Liver fluke</name>
    <dbReference type="NCBI Taxonomy" id="6192"/>
    <lineage>
        <taxon>Eukaryota</taxon>
        <taxon>Metazoa</taxon>
        <taxon>Spiralia</taxon>
        <taxon>Lophotrochozoa</taxon>
        <taxon>Platyhelminthes</taxon>
        <taxon>Trematoda</taxon>
        <taxon>Digenea</taxon>
        <taxon>Plagiorchiida</taxon>
        <taxon>Echinostomata</taxon>
        <taxon>Echinostomatoidea</taxon>
        <taxon>Fasciolidae</taxon>
        <taxon>Fasciola</taxon>
    </lineage>
</organism>
<proteinExistence type="predicted"/>
<dbReference type="SMART" id="SM00164">
    <property type="entry name" value="TBC"/>
    <property type="match status" value="1"/>
</dbReference>
<reference evidence="4" key="1">
    <citation type="submission" date="2019-03" db="EMBL/GenBank/DDBJ databases">
        <title>Improved annotation for the trematode Fasciola hepatica.</title>
        <authorList>
            <person name="Choi Y.-J."/>
            <person name="Martin J."/>
            <person name="Mitreva M."/>
        </authorList>
    </citation>
    <scope>NUCLEOTIDE SEQUENCE [LARGE SCALE GENOMIC DNA]</scope>
</reference>
<evidence type="ECO:0000313" key="4">
    <source>
        <dbReference type="EMBL" id="THD25214.1"/>
    </source>
</evidence>
<dbReference type="Gene3D" id="1.10.8.270">
    <property type="entry name" value="putative rabgap domain of human tbc1 domain family member 14 like domains"/>
    <property type="match status" value="1"/>
</dbReference>
<comment type="function">
    <text evidence="2">May act as a GTPase-activating protein for Rab family protein(s).</text>
</comment>
<dbReference type="PANTHER" id="PTHR47219:SF10">
    <property type="entry name" value="GROWTH HORMONE-REGULATED TBC PROTEIN 1"/>
    <property type="match status" value="1"/>
</dbReference>
<keyword evidence="1" id="KW-0343">GTPase activation</keyword>
<gene>
    <name evidence="4" type="ORF">D915_004045</name>
</gene>
<comment type="caution">
    <text evidence="4">The sequence shown here is derived from an EMBL/GenBank/DDBJ whole genome shotgun (WGS) entry which is preliminary data.</text>
</comment>
<dbReference type="InterPro" id="IPR000195">
    <property type="entry name" value="Rab-GAP-TBC_dom"/>
</dbReference>
<dbReference type="InterPro" id="IPR035969">
    <property type="entry name" value="Rab-GAP_TBC_sf"/>
</dbReference>
<sequence length="345" mass="40565">MTEDPTTYEKPQELSLHGFDKPDFVEPYEFQNFNNAYNKVLNRRHERWVDVLSRYQVKRNRKLKRFCRKGIPDSYRGEVWMELSGAEERMHSNPGVYAAAVTETPPHNIISVILADVPRTFPENVFFRDSGSRLSKLRSLQRVLSAFAVKFPRVGYCQGFNYITAILLLVLRGRDEVVEEQAFWLLDALINHMLPSYYTDEMVAVRRDCMVLGELLRLNYKDVYARISECGVNYTVLCTKWFICLYADVLPVETTLRVFDCLFYEGDKVLFRAGLALVKLHYKQLLTCNEFPVLLTAFRNMCRDRQTLWCHEFIDTMFSIKLKRSKIEQLRDECEPRVRMENNAP</sequence>
<evidence type="ECO:0000259" key="3">
    <source>
        <dbReference type="PROSITE" id="PS50086"/>
    </source>
</evidence>
<dbReference type="Pfam" id="PF00566">
    <property type="entry name" value="RabGAP-TBC"/>
    <property type="match status" value="1"/>
</dbReference>
<dbReference type="Gene3D" id="1.10.10.750">
    <property type="entry name" value="Ypt/Rab-GAP domain of gyp1p, domain 1"/>
    <property type="match status" value="1"/>
</dbReference>
<dbReference type="Proteomes" id="UP000230066">
    <property type="component" value="Unassembled WGS sequence"/>
</dbReference>
<accession>A0A4E0RGD2</accession>